<dbReference type="AlphaFoldDB" id="M7YKZ9"/>
<feature type="region of interest" description="Disordered" evidence="1">
    <location>
        <begin position="1"/>
        <end position="86"/>
    </location>
</feature>
<name>M7YKZ9_TRIUA</name>
<gene>
    <name evidence="2" type="ORF">TRIUR3_19166</name>
</gene>
<protein>
    <submittedName>
        <fullName evidence="2">Uncharacterized protein</fullName>
    </submittedName>
</protein>
<evidence type="ECO:0000256" key="1">
    <source>
        <dbReference type="SAM" id="MobiDB-lite"/>
    </source>
</evidence>
<feature type="compositionally biased region" description="Low complexity" evidence="1">
    <location>
        <begin position="59"/>
        <end position="76"/>
    </location>
</feature>
<sequence>MFTKDVPLLKTASPTRPTYVPPPGGSASPSDDVMHTKDVPGPKNSDARKKVVTPHNAPAQPAEASSTGAAAKATSPSTPPLKGGVGHVELVTGEYAK</sequence>
<reference evidence="2" key="1">
    <citation type="journal article" date="2013" name="Nature">
        <title>Draft genome of the wheat A-genome progenitor Triticum urartu.</title>
        <authorList>
            <person name="Ling H.Q."/>
            <person name="Zhao S."/>
            <person name="Liu D."/>
            <person name="Wang J."/>
            <person name="Sun H."/>
            <person name="Zhang C."/>
            <person name="Fan H."/>
            <person name="Li D."/>
            <person name="Dong L."/>
            <person name="Tao Y."/>
            <person name="Gao C."/>
            <person name="Wu H."/>
            <person name="Li Y."/>
            <person name="Cui Y."/>
            <person name="Guo X."/>
            <person name="Zheng S."/>
            <person name="Wang B."/>
            <person name="Yu K."/>
            <person name="Liang Q."/>
            <person name="Yang W."/>
            <person name="Lou X."/>
            <person name="Chen J."/>
            <person name="Feng M."/>
            <person name="Jian J."/>
            <person name="Zhang X."/>
            <person name="Luo G."/>
            <person name="Jiang Y."/>
            <person name="Liu J."/>
            <person name="Wang Z."/>
            <person name="Sha Y."/>
            <person name="Zhang B."/>
            <person name="Wu H."/>
            <person name="Tang D."/>
            <person name="Shen Q."/>
            <person name="Xue P."/>
            <person name="Zou S."/>
            <person name="Wang X."/>
            <person name="Liu X."/>
            <person name="Wang F."/>
            <person name="Yang Y."/>
            <person name="An X."/>
            <person name="Dong Z."/>
            <person name="Zhang K."/>
            <person name="Zhang X."/>
            <person name="Luo M.C."/>
            <person name="Dvorak J."/>
            <person name="Tong Y."/>
            <person name="Wang J."/>
            <person name="Yang H."/>
            <person name="Li Z."/>
            <person name="Wang D."/>
            <person name="Zhang A."/>
            <person name="Wang J."/>
        </authorList>
    </citation>
    <scope>NUCLEOTIDE SEQUENCE</scope>
</reference>
<organism evidence="2">
    <name type="scientific">Triticum urartu</name>
    <name type="common">Red wild einkorn</name>
    <name type="synonym">Crithodium urartu</name>
    <dbReference type="NCBI Taxonomy" id="4572"/>
    <lineage>
        <taxon>Eukaryota</taxon>
        <taxon>Viridiplantae</taxon>
        <taxon>Streptophyta</taxon>
        <taxon>Embryophyta</taxon>
        <taxon>Tracheophyta</taxon>
        <taxon>Spermatophyta</taxon>
        <taxon>Magnoliopsida</taxon>
        <taxon>Liliopsida</taxon>
        <taxon>Poales</taxon>
        <taxon>Poaceae</taxon>
        <taxon>BOP clade</taxon>
        <taxon>Pooideae</taxon>
        <taxon>Triticodae</taxon>
        <taxon>Triticeae</taxon>
        <taxon>Triticinae</taxon>
        <taxon>Triticum</taxon>
    </lineage>
</organism>
<evidence type="ECO:0000313" key="2">
    <source>
        <dbReference type="EMBL" id="EMS47541.1"/>
    </source>
</evidence>
<dbReference type="EMBL" id="KD259564">
    <property type="protein sequence ID" value="EMS47541.1"/>
    <property type="molecule type" value="Genomic_DNA"/>
</dbReference>
<proteinExistence type="predicted"/>
<feature type="compositionally biased region" description="Basic and acidic residues" evidence="1">
    <location>
        <begin position="32"/>
        <end position="49"/>
    </location>
</feature>
<accession>M7YKZ9</accession>